<sequence>MPTLPDDFALSENPRGRAPKTGNLPSRNDHRRYDIEIATKTAARHNNIVES</sequence>
<dbReference type="EMBL" id="AYXT01000014">
    <property type="protein sequence ID" value="ETF00555.1"/>
    <property type="molecule type" value="Genomic_DNA"/>
</dbReference>
<evidence type="ECO:0000313" key="2">
    <source>
        <dbReference type="EMBL" id="ETF00555.1"/>
    </source>
</evidence>
<dbReference type="HOGENOM" id="CLU_3094717_0_0_4"/>
<name>V8QMP1_9BURK</name>
<organism evidence="2 3">
    <name type="scientific">Advenella kashmirensis W13003</name>
    <dbReference type="NCBI Taxonomy" id="1424334"/>
    <lineage>
        <taxon>Bacteria</taxon>
        <taxon>Pseudomonadati</taxon>
        <taxon>Pseudomonadota</taxon>
        <taxon>Betaproteobacteria</taxon>
        <taxon>Burkholderiales</taxon>
        <taxon>Alcaligenaceae</taxon>
    </lineage>
</organism>
<dbReference type="STRING" id="1424334.W822_22265"/>
<proteinExistence type="predicted"/>
<reference evidence="2 3" key="1">
    <citation type="journal article" date="2014" name="Genome Announc.">
        <title>Draft Genome Sequence of Advenella kashmirensis Strain W13003, a Polycyclic Aromatic Hydrocarbon-Degrading Bacterium.</title>
        <authorList>
            <person name="Wang X."/>
            <person name="Jin D."/>
            <person name="Zhou L."/>
            <person name="Wu L."/>
            <person name="An W."/>
            <person name="Zhao L."/>
        </authorList>
    </citation>
    <scope>NUCLEOTIDE SEQUENCE [LARGE SCALE GENOMIC DNA]</scope>
    <source>
        <strain evidence="2 3">W13003</strain>
    </source>
</reference>
<protein>
    <submittedName>
        <fullName evidence="2">Uncharacterized protein</fullName>
    </submittedName>
</protein>
<keyword evidence="3" id="KW-1185">Reference proteome</keyword>
<dbReference type="Proteomes" id="UP000018733">
    <property type="component" value="Unassembled WGS sequence"/>
</dbReference>
<evidence type="ECO:0000256" key="1">
    <source>
        <dbReference type="SAM" id="MobiDB-lite"/>
    </source>
</evidence>
<accession>V8QMP1</accession>
<comment type="caution">
    <text evidence="2">The sequence shown here is derived from an EMBL/GenBank/DDBJ whole genome shotgun (WGS) entry which is preliminary data.</text>
</comment>
<feature type="region of interest" description="Disordered" evidence="1">
    <location>
        <begin position="1"/>
        <end position="31"/>
    </location>
</feature>
<gene>
    <name evidence="2" type="ORF">W822_22265</name>
</gene>
<evidence type="ECO:0000313" key="3">
    <source>
        <dbReference type="Proteomes" id="UP000018733"/>
    </source>
</evidence>
<dbReference type="PATRIC" id="fig|1424334.3.peg.4464"/>
<dbReference type="AlphaFoldDB" id="V8QMP1"/>